<dbReference type="EMBL" id="SACP01000001">
    <property type="protein sequence ID" value="RVU21953.1"/>
    <property type="molecule type" value="Genomic_DNA"/>
</dbReference>
<dbReference type="Pfam" id="PF20126">
    <property type="entry name" value="TumE"/>
    <property type="match status" value="1"/>
</dbReference>
<organism evidence="1 2">
    <name type="scientific">Methylobacterium oryzihabitans</name>
    <dbReference type="NCBI Taxonomy" id="2499852"/>
    <lineage>
        <taxon>Bacteria</taxon>
        <taxon>Pseudomonadati</taxon>
        <taxon>Pseudomonadota</taxon>
        <taxon>Alphaproteobacteria</taxon>
        <taxon>Hyphomicrobiales</taxon>
        <taxon>Methylobacteriaceae</taxon>
        <taxon>Methylobacterium</taxon>
    </lineage>
</organism>
<protein>
    <submittedName>
        <fullName evidence="1">Uncharacterized protein</fullName>
    </submittedName>
</protein>
<dbReference type="InterPro" id="IPR045397">
    <property type="entry name" value="TumE-like"/>
</dbReference>
<dbReference type="AlphaFoldDB" id="A0A3S3UE69"/>
<evidence type="ECO:0000313" key="2">
    <source>
        <dbReference type="Proteomes" id="UP000286997"/>
    </source>
</evidence>
<dbReference type="Proteomes" id="UP000286997">
    <property type="component" value="Unassembled WGS sequence"/>
</dbReference>
<comment type="caution">
    <text evidence="1">The sequence shown here is derived from an EMBL/GenBank/DDBJ whole genome shotgun (WGS) entry which is preliminary data.</text>
</comment>
<gene>
    <name evidence="1" type="ORF">EOE48_00960</name>
</gene>
<proteinExistence type="predicted"/>
<evidence type="ECO:0000313" key="1">
    <source>
        <dbReference type="EMBL" id="RVU21953.1"/>
    </source>
</evidence>
<keyword evidence="2" id="KW-1185">Reference proteome</keyword>
<dbReference type="OrthoDB" id="7451512at2"/>
<accession>A0A3S3UE69</accession>
<reference evidence="1 2" key="1">
    <citation type="submission" date="2019-01" db="EMBL/GenBank/DDBJ databases">
        <authorList>
            <person name="Chen W.-M."/>
        </authorList>
    </citation>
    <scope>NUCLEOTIDE SEQUENCE [LARGE SCALE GENOMIC DNA]</scope>
    <source>
        <strain evidence="1 2">TER-1</strain>
    </source>
</reference>
<name>A0A3S3UE69_9HYPH</name>
<sequence>MAAASLILNMKKTYPDGAILQLVAWRLPDPECVRGSTHRFKYRLFYGVPGTRLLSYDNEAGKGDHVHRGAVEAPYTFISVRELVRVFLDEVRTMRGGEL</sequence>